<evidence type="ECO:0000256" key="1">
    <source>
        <dbReference type="ARBA" id="ARBA00004613"/>
    </source>
</evidence>
<dbReference type="AlphaFoldDB" id="A0AAD5VDK8"/>
<evidence type="ECO:0000313" key="6">
    <source>
        <dbReference type="Proteomes" id="UP001212997"/>
    </source>
</evidence>
<evidence type="ECO:0008006" key="7">
    <source>
        <dbReference type="Google" id="ProtNLM"/>
    </source>
</evidence>
<dbReference type="EMBL" id="JANAWD010000064">
    <property type="protein sequence ID" value="KAJ3488549.1"/>
    <property type="molecule type" value="Genomic_DNA"/>
</dbReference>
<protein>
    <recommendedName>
        <fullName evidence="7">Cerato-platanin</fullName>
    </recommendedName>
</protein>
<dbReference type="InterPro" id="IPR010829">
    <property type="entry name" value="Cerato-platanin"/>
</dbReference>
<dbReference type="Gene3D" id="2.40.40.10">
    <property type="entry name" value="RlpA-like domain"/>
    <property type="match status" value="1"/>
</dbReference>
<organism evidence="5 6">
    <name type="scientific">Meripilus lineatus</name>
    <dbReference type="NCBI Taxonomy" id="2056292"/>
    <lineage>
        <taxon>Eukaryota</taxon>
        <taxon>Fungi</taxon>
        <taxon>Dikarya</taxon>
        <taxon>Basidiomycota</taxon>
        <taxon>Agaricomycotina</taxon>
        <taxon>Agaricomycetes</taxon>
        <taxon>Polyporales</taxon>
        <taxon>Meripilaceae</taxon>
        <taxon>Meripilus</taxon>
    </lineage>
</organism>
<keyword evidence="4" id="KW-0732">Signal</keyword>
<reference evidence="5" key="1">
    <citation type="submission" date="2022-07" db="EMBL/GenBank/DDBJ databases">
        <title>Genome Sequence of Physisporinus lineatus.</title>
        <authorList>
            <person name="Buettner E."/>
        </authorList>
    </citation>
    <scope>NUCLEOTIDE SEQUENCE</scope>
    <source>
        <strain evidence="5">VT162</strain>
    </source>
</reference>
<feature type="chain" id="PRO_5041942684" description="Cerato-platanin" evidence="4">
    <location>
        <begin position="19"/>
        <end position="146"/>
    </location>
</feature>
<comment type="subcellular location">
    <subcellularLocation>
        <location evidence="1">Secreted</location>
    </subcellularLocation>
</comment>
<evidence type="ECO:0000313" key="5">
    <source>
        <dbReference type="EMBL" id="KAJ3488549.1"/>
    </source>
</evidence>
<feature type="signal peptide" evidence="4">
    <location>
        <begin position="1"/>
        <end position="18"/>
    </location>
</feature>
<sequence>MRLSSILSVFLPVAATFAAPATNLPIVKVTYDRVYDGRDNSLSIVACSNGPNGLLTKGYTNFGSLGNFPVMGGTQYVAGWNSPNCGTCWQLGFNGRTINVLAIDHADEGFNVSFETLQRLTLNQTDNLGGVLYTTVQQVSTSLCRI</sequence>
<proteinExistence type="inferred from homology"/>
<comment type="caution">
    <text evidence="5">The sequence shown here is derived from an EMBL/GenBank/DDBJ whole genome shotgun (WGS) entry which is preliminary data.</text>
</comment>
<keyword evidence="6" id="KW-1185">Reference proteome</keyword>
<dbReference type="Proteomes" id="UP001212997">
    <property type="component" value="Unassembled WGS sequence"/>
</dbReference>
<dbReference type="Pfam" id="PF07249">
    <property type="entry name" value="Cerato-platanin"/>
    <property type="match status" value="1"/>
</dbReference>
<evidence type="ECO:0000256" key="4">
    <source>
        <dbReference type="SAM" id="SignalP"/>
    </source>
</evidence>
<dbReference type="GO" id="GO:0005576">
    <property type="term" value="C:extracellular region"/>
    <property type="evidence" value="ECO:0007669"/>
    <property type="project" value="UniProtKB-SubCell"/>
</dbReference>
<name>A0AAD5VDK8_9APHY</name>
<keyword evidence="3" id="KW-0964">Secreted</keyword>
<dbReference type="CDD" id="cd22778">
    <property type="entry name" value="DPBB_CEPL-like"/>
    <property type="match status" value="1"/>
</dbReference>
<gene>
    <name evidence="5" type="ORF">NLI96_g2748</name>
</gene>
<dbReference type="InterPro" id="IPR036908">
    <property type="entry name" value="RlpA-like_sf"/>
</dbReference>
<evidence type="ECO:0000256" key="2">
    <source>
        <dbReference type="ARBA" id="ARBA00010421"/>
    </source>
</evidence>
<accession>A0AAD5VDK8</accession>
<dbReference type="SUPFAM" id="SSF50685">
    <property type="entry name" value="Barwin-like endoglucanases"/>
    <property type="match status" value="1"/>
</dbReference>
<comment type="similarity">
    <text evidence="2">Belongs to the cerato-platanin family.</text>
</comment>
<evidence type="ECO:0000256" key="3">
    <source>
        <dbReference type="ARBA" id="ARBA00022525"/>
    </source>
</evidence>